<accession>A0AAD1DSY2</accession>
<evidence type="ECO:0000256" key="1">
    <source>
        <dbReference type="ARBA" id="ARBA00022670"/>
    </source>
</evidence>
<keyword evidence="4" id="KW-0862">Zinc</keyword>
<proteinExistence type="predicted"/>
<protein>
    <recommendedName>
        <fullName evidence="7">JAB domain-containing protein</fullName>
    </recommendedName>
</protein>
<sequence>MNFKFENIKITIDQSLLDIFNEYIQDDHKKNEAGGILTGLIYKDMVEICNCSIPSSHDKRSRYNFVRSKITAQEFLINRFNVSDGREIYLGEWHTHPEQYPTPSYCDIVSFKKTIKTNKFYSELFFMIIVGTKGYYLAIYNKKGKVCYERKIPLE</sequence>
<organism evidence="8 9">
    <name type="scientific">Chryseobacterium nakagawai</name>
    <dbReference type="NCBI Taxonomy" id="1241982"/>
    <lineage>
        <taxon>Bacteria</taxon>
        <taxon>Pseudomonadati</taxon>
        <taxon>Bacteroidota</taxon>
        <taxon>Flavobacteriia</taxon>
        <taxon>Flavobacteriales</taxon>
        <taxon>Weeksellaceae</taxon>
        <taxon>Chryseobacterium group</taxon>
        <taxon>Chryseobacterium</taxon>
    </lineage>
</organism>
<dbReference type="Gene3D" id="3.40.140.10">
    <property type="entry name" value="Cytidine Deaminase, domain 2"/>
    <property type="match status" value="1"/>
</dbReference>
<keyword evidence="9" id="KW-1185">Reference proteome</keyword>
<dbReference type="EMBL" id="CP033923">
    <property type="protein sequence ID" value="AZA92975.1"/>
    <property type="molecule type" value="Genomic_DNA"/>
</dbReference>
<dbReference type="SUPFAM" id="SSF102712">
    <property type="entry name" value="JAB1/MPN domain"/>
    <property type="match status" value="1"/>
</dbReference>
<keyword evidence="2" id="KW-0479">Metal-binding</keyword>
<evidence type="ECO:0000313" key="8">
    <source>
        <dbReference type="EMBL" id="AZA92975.1"/>
    </source>
</evidence>
<evidence type="ECO:0000256" key="3">
    <source>
        <dbReference type="ARBA" id="ARBA00022801"/>
    </source>
</evidence>
<evidence type="ECO:0000256" key="5">
    <source>
        <dbReference type="ARBA" id="ARBA00023049"/>
    </source>
</evidence>
<evidence type="ECO:0000313" key="9">
    <source>
        <dbReference type="Proteomes" id="UP000278288"/>
    </source>
</evidence>
<gene>
    <name evidence="8" type="ORF">EG343_21430</name>
</gene>
<dbReference type="GO" id="GO:0006508">
    <property type="term" value="P:proteolysis"/>
    <property type="evidence" value="ECO:0007669"/>
    <property type="project" value="UniProtKB-KW"/>
</dbReference>
<dbReference type="AlphaFoldDB" id="A0AAD1DSY2"/>
<keyword evidence="6" id="KW-0472">Membrane</keyword>
<keyword evidence="1" id="KW-0645">Protease</keyword>
<dbReference type="InterPro" id="IPR028090">
    <property type="entry name" value="JAB_dom_prok"/>
</dbReference>
<dbReference type="GO" id="GO:0008237">
    <property type="term" value="F:metallopeptidase activity"/>
    <property type="evidence" value="ECO:0007669"/>
    <property type="project" value="UniProtKB-KW"/>
</dbReference>
<evidence type="ECO:0000256" key="2">
    <source>
        <dbReference type="ARBA" id="ARBA00022723"/>
    </source>
</evidence>
<keyword evidence="6" id="KW-0812">Transmembrane</keyword>
<evidence type="ECO:0000256" key="4">
    <source>
        <dbReference type="ARBA" id="ARBA00022833"/>
    </source>
</evidence>
<feature type="domain" description="JAB" evidence="7">
    <location>
        <begin position="28"/>
        <end position="132"/>
    </location>
</feature>
<keyword evidence="3" id="KW-0378">Hydrolase</keyword>
<evidence type="ECO:0000259" key="7">
    <source>
        <dbReference type="Pfam" id="PF14464"/>
    </source>
</evidence>
<feature type="transmembrane region" description="Helical" evidence="6">
    <location>
        <begin position="120"/>
        <end position="138"/>
    </location>
</feature>
<dbReference type="Pfam" id="PF14464">
    <property type="entry name" value="Prok-JAB"/>
    <property type="match status" value="1"/>
</dbReference>
<keyword evidence="6" id="KW-1133">Transmembrane helix</keyword>
<dbReference type="GO" id="GO:0046872">
    <property type="term" value="F:metal ion binding"/>
    <property type="evidence" value="ECO:0007669"/>
    <property type="project" value="UniProtKB-KW"/>
</dbReference>
<reference evidence="8 9" key="1">
    <citation type="submission" date="2018-11" db="EMBL/GenBank/DDBJ databases">
        <title>Proposal to divide the Flavobacteriaceae and reorganize its genera based on Amino Acid Identity values calculated from whole genome sequences.</title>
        <authorList>
            <person name="Nicholson A.C."/>
            <person name="Gulvik C.A."/>
            <person name="Whitney A.M."/>
            <person name="Humrighouse B.W."/>
            <person name="Bell M."/>
            <person name="Holmes B."/>
            <person name="Steigerwalt A.G."/>
            <person name="Villarma A."/>
            <person name="Sheth M."/>
            <person name="Batra D."/>
            <person name="Pryor J."/>
            <person name="Bernardet J.-F."/>
            <person name="Hugo C."/>
            <person name="Kampfer P."/>
            <person name="Newman J."/>
            <person name="McQuiston J.R."/>
        </authorList>
    </citation>
    <scope>NUCLEOTIDE SEQUENCE [LARGE SCALE GENOMIC DNA]</scope>
    <source>
        <strain evidence="8 9">G0041</strain>
    </source>
</reference>
<dbReference type="KEGG" id="cnk:EG343_21430"/>
<dbReference type="Proteomes" id="UP000278288">
    <property type="component" value="Chromosome"/>
</dbReference>
<evidence type="ECO:0000256" key="6">
    <source>
        <dbReference type="SAM" id="Phobius"/>
    </source>
</evidence>
<keyword evidence="5" id="KW-0482">Metalloprotease</keyword>
<dbReference type="RefSeq" id="WP_123859668.1">
    <property type="nucleotide sequence ID" value="NZ_CP033923.1"/>
</dbReference>
<name>A0AAD1DSY2_CHRNA</name>